<evidence type="ECO:0000259" key="9">
    <source>
        <dbReference type="PROSITE" id="PS51188"/>
    </source>
</evidence>
<dbReference type="InterPro" id="IPR036869">
    <property type="entry name" value="J_dom_sf"/>
</dbReference>
<keyword evidence="1 6" id="KW-0479">Metal-binding</keyword>
<evidence type="ECO:0000256" key="5">
    <source>
        <dbReference type="ARBA" id="ARBA00023186"/>
    </source>
</evidence>
<dbReference type="GO" id="GO:0007005">
    <property type="term" value="P:mitochondrion organization"/>
    <property type="evidence" value="ECO:0007669"/>
    <property type="project" value="TreeGrafter"/>
</dbReference>
<dbReference type="EnsemblMetazoa" id="AEPI002491-RA">
    <property type="protein sequence ID" value="AEPI002491-PA"/>
    <property type="gene ID" value="AEPI002491"/>
</dbReference>
<evidence type="ECO:0008006" key="12">
    <source>
        <dbReference type="Google" id="ProtNLM"/>
    </source>
</evidence>
<dbReference type="SUPFAM" id="SSF46565">
    <property type="entry name" value="Chaperone J-domain"/>
    <property type="match status" value="1"/>
</dbReference>
<evidence type="ECO:0000256" key="4">
    <source>
        <dbReference type="ARBA" id="ARBA00022833"/>
    </source>
</evidence>
<evidence type="ECO:0000256" key="7">
    <source>
        <dbReference type="SAM" id="MobiDB-lite"/>
    </source>
</evidence>
<dbReference type="Pfam" id="PF00226">
    <property type="entry name" value="DnaJ"/>
    <property type="match status" value="1"/>
</dbReference>
<evidence type="ECO:0000313" key="11">
    <source>
        <dbReference type="Proteomes" id="UP000075885"/>
    </source>
</evidence>
<feature type="compositionally biased region" description="Low complexity" evidence="7">
    <location>
        <begin position="37"/>
        <end position="55"/>
    </location>
</feature>
<dbReference type="InterPro" id="IPR051938">
    <property type="entry name" value="Apopto_cytoskel_mod"/>
</dbReference>
<dbReference type="Pfam" id="PF01556">
    <property type="entry name" value="DnaJ_C"/>
    <property type="match status" value="1"/>
</dbReference>
<evidence type="ECO:0000313" key="10">
    <source>
        <dbReference type="EnsemblMetazoa" id="AEPI002491-PA"/>
    </source>
</evidence>
<dbReference type="GO" id="GO:0006457">
    <property type="term" value="P:protein folding"/>
    <property type="evidence" value="ECO:0007669"/>
    <property type="project" value="InterPro"/>
</dbReference>
<feature type="region of interest" description="Disordered" evidence="7">
    <location>
        <begin position="20"/>
        <end position="55"/>
    </location>
</feature>
<feature type="domain" description="J" evidence="8">
    <location>
        <begin position="57"/>
        <end position="122"/>
    </location>
</feature>
<dbReference type="InterPro" id="IPR001623">
    <property type="entry name" value="DnaJ_domain"/>
</dbReference>
<dbReference type="VEuPathDB" id="VectorBase:AEPI002491"/>
<feature type="domain" description="CR-type" evidence="9">
    <location>
        <begin position="182"/>
        <end position="262"/>
    </location>
</feature>
<organism evidence="10 11">
    <name type="scientific">Anopheles epiroticus</name>
    <dbReference type="NCBI Taxonomy" id="199890"/>
    <lineage>
        <taxon>Eukaryota</taxon>
        <taxon>Metazoa</taxon>
        <taxon>Ecdysozoa</taxon>
        <taxon>Arthropoda</taxon>
        <taxon>Hexapoda</taxon>
        <taxon>Insecta</taxon>
        <taxon>Pterygota</taxon>
        <taxon>Neoptera</taxon>
        <taxon>Endopterygota</taxon>
        <taxon>Diptera</taxon>
        <taxon>Nematocera</taxon>
        <taxon>Culicoidea</taxon>
        <taxon>Culicidae</taxon>
        <taxon>Anophelinae</taxon>
        <taxon>Anopheles</taxon>
    </lineage>
</organism>
<dbReference type="Gene3D" id="1.10.287.110">
    <property type="entry name" value="DnaJ domain"/>
    <property type="match status" value="1"/>
</dbReference>
<dbReference type="GO" id="GO:0043066">
    <property type="term" value="P:negative regulation of apoptotic process"/>
    <property type="evidence" value="ECO:0007669"/>
    <property type="project" value="TreeGrafter"/>
</dbReference>
<dbReference type="PRINTS" id="PR00625">
    <property type="entry name" value="JDOMAIN"/>
</dbReference>
<dbReference type="SUPFAM" id="SSF49493">
    <property type="entry name" value="HSP40/DnaJ peptide-binding domain"/>
    <property type="match status" value="1"/>
</dbReference>
<keyword evidence="4 6" id="KW-0862">Zinc</keyword>
<dbReference type="InterPro" id="IPR036410">
    <property type="entry name" value="HSP_DnaJ_Cys-rich_dom_sf"/>
</dbReference>
<dbReference type="CDD" id="cd10747">
    <property type="entry name" value="DnaJ_C"/>
    <property type="match status" value="1"/>
</dbReference>
<dbReference type="PANTHER" id="PTHR44145">
    <property type="entry name" value="DNAJ HOMOLOG SUBFAMILY A MEMBER 3, MITOCHONDRIAL"/>
    <property type="match status" value="1"/>
</dbReference>
<dbReference type="STRING" id="199890.A0A182P6E3"/>
<dbReference type="SUPFAM" id="SSF57938">
    <property type="entry name" value="DnaJ/Hsp40 cysteine-rich domain"/>
    <property type="match status" value="1"/>
</dbReference>
<dbReference type="CDD" id="cd06257">
    <property type="entry name" value="DnaJ"/>
    <property type="match status" value="1"/>
</dbReference>
<proteinExistence type="predicted"/>
<keyword evidence="3 6" id="KW-0863">Zinc-finger</keyword>
<reference evidence="11" key="1">
    <citation type="submission" date="2013-03" db="EMBL/GenBank/DDBJ databases">
        <title>The Genome Sequence of Anopheles epiroticus epiroticus2.</title>
        <authorList>
            <consortium name="The Broad Institute Genomics Platform"/>
            <person name="Neafsey D.E."/>
            <person name="Howell P."/>
            <person name="Walker B."/>
            <person name="Young S.K."/>
            <person name="Zeng Q."/>
            <person name="Gargeya S."/>
            <person name="Fitzgerald M."/>
            <person name="Haas B."/>
            <person name="Abouelleil A."/>
            <person name="Allen A.W."/>
            <person name="Alvarado L."/>
            <person name="Arachchi H.M."/>
            <person name="Berlin A.M."/>
            <person name="Chapman S.B."/>
            <person name="Gainer-Dewar J."/>
            <person name="Goldberg J."/>
            <person name="Griggs A."/>
            <person name="Gujja S."/>
            <person name="Hansen M."/>
            <person name="Howarth C."/>
            <person name="Imamovic A."/>
            <person name="Ireland A."/>
            <person name="Larimer J."/>
            <person name="McCowan C."/>
            <person name="Murphy C."/>
            <person name="Pearson M."/>
            <person name="Poon T.W."/>
            <person name="Priest M."/>
            <person name="Roberts A."/>
            <person name="Saif S."/>
            <person name="Shea T."/>
            <person name="Sisk P."/>
            <person name="Sykes S."/>
            <person name="Wortman J."/>
            <person name="Nusbaum C."/>
            <person name="Birren B."/>
        </authorList>
    </citation>
    <scope>NUCLEOTIDE SEQUENCE [LARGE SCALE GENOMIC DNA]</scope>
    <source>
        <strain evidence="11">Epiroticus2</strain>
    </source>
</reference>
<dbReference type="InterPro" id="IPR002939">
    <property type="entry name" value="DnaJ_C"/>
</dbReference>
<evidence type="ECO:0000256" key="3">
    <source>
        <dbReference type="ARBA" id="ARBA00022771"/>
    </source>
</evidence>
<dbReference type="PROSITE" id="PS50076">
    <property type="entry name" value="DNAJ_2"/>
    <property type="match status" value="1"/>
</dbReference>
<accession>A0A182P6E3</accession>
<dbReference type="PROSITE" id="PS51188">
    <property type="entry name" value="ZF_CR"/>
    <property type="match status" value="1"/>
</dbReference>
<dbReference type="GO" id="GO:0005739">
    <property type="term" value="C:mitochondrion"/>
    <property type="evidence" value="ECO:0007669"/>
    <property type="project" value="TreeGrafter"/>
</dbReference>
<evidence type="ECO:0000256" key="1">
    <source>
        <dbReference type="ARBA" id="ARBA00022723"/>
    </source>
</evidence>
<dbReference type="Proteomes" id="UP000075885">
    <property type="component" value="Unassembled WGS sequence"/>
</dbReference>
<dbReference type="GO" id="GO:0051082">
    <property type="term" value="F:unfolded protein binding"/>
    <property type="evidence" value="ECO:0007669"/>
    <property type="project" value="InterPro"/>
</dbReference>
<dbReference type="GO" id="GO:0031072">
    <property type="term" value="F:heat shock protein binding"/>
    <property type="evidence" value="ECO:0007669"/>
    <property type="project" value="InterPro"/>
</dbReference>
<dbReference type="Gene3D" id="2.60.260.20">
    <property type="entry name" value="Urease metallochaperone UreE, N-terminal domain"/>
    <property type="match status" value="2"/>
</dbReference>
<evidence type="ECO:0000256" key="6">
    <source>
        <dbReference type="PROSITE-ProRule" id="PRU00546"/>
    </source>
</evidence>
<dbReference type="AlphaFoldDB" id="A0A182P6E3"/>
<feature type="region of interest" description="Disordered" evidence="7">
    <location>
        <begin position="82"/>
        <end position="101"/>
    </location>
</feature>
<dbReference type="PANTHER" id="PTHR44145:SF3">
    <property type="entry name" value="DNAJ HOMOLOG SUBFAMILY A MEMBER 3, MITOCHONDRIAL"/>
    <property type="match status" value="1"/>
</dbReference>
<evidence type="ECO:0000259" key="8">
    <source>
        <dbReference type="PROSITE" id="PS50076"/>
    </source>
</evidence>
<keyword evidence="11" id="KW-1185">Reference proteome</keyword>
<keyword evidence="2" id="KW-0677">Repeat</keyword>
<dbReference type="Gene3D" id="2.10.230.10">
    <property type="entry name" value="Heat shock protein DnaJ, cysteine-rich domain"/>
    <property type="match status" value="1"/>
</dbReference>
<protein>
    <recommendedName>
        <fullName evidence="12">J domain-containing protein</fullName>
    </recommendedName>
</protein>
<keyword evidence="5" id="KW-0143">Chaperone</keyword>
<name>A0A182P6E3_9DIPT</name>
<evidence type="ECO:0000256" key="2">
    <source>
        <dbReference type="ARBA" id="ARBA00022737"/>
    </source>
</evidence>
<dbReference type="InterPro" id="IPR008971">
    <property type="entry name" value="HSP40/DnaJ_pept-bd"/>
</dbReference>
<feature type="zinc finger region" description="CR-type" evidence="6">
    <location>
        <begin position="182"/>
        <end position="262"/>
    </location>
</feature>
<dbReference type="SMART" id="SM00271">
    <property type="entry name" value="DnaJ"/>
    <property type="match status" value="1"/>
</dbReference>
<dbReference type="GO" id="GO:0008270">
    <property type="term" value="F:zinc ion binding"/>
    <property type="evidence" value="ECO:0007669"/>
    <property type="project" value="UniProtKB-KW"/>
</dbReference>
<dbReference type="InterPro" id="IPR001305">
    <property type="entry name" value="HSP_DnaJ_Cys-rich_dom"/>
</dbReference>
<reference evidence="10" key="2">
    <citation type="submission" date="2020-05" db="UniProtKB">
        <authorList>
            <consortium name="EnsemblMetazoa"/>
        </authorList>
    </citation>
    <scope>IDENTIFICATION</scope>
    <source>
        <strain evidence="10">Epiroticus2</strain>
    </source>
</reference>
<sequence>MADKFRLGTGLIRLIGGARGKKFSFTPGDKTSDKASSKSNGKPPSKGVPSKVSPPKDFYAVLGVSRTASFDDIKKAYYQQAKKFHPDRSKAQQPGSGKDTAAMEQKFNQITEAYEALMVEVKNRMEGVVDLNPTLYRDLQKKHKMLPKGKQEQPYKQPSTLINELNYEDVVLTLTFKESIEGTVRELTLPIGVKCDRCSHTGTQSALDQEGLCSICHGTGMQEFHTESGKLLMPCKFCNGTKQTPQKLTCPKCNGKRIVMKNQPVTVSIPKASQHKDRLKVRIPGLQRQMNFILHVQDSEHFRRNGLNIYSTEEITMLKAIRGGDLSIRGINGIFNVYLEPGTQFGAELRIPGKGLRDELHQDIGDHVLTLRIRLPKTLTPRQLQLLEEFERAIHCDV</sequence>